<protein>
    <submittedName>
        <fullName evidence="2">Uncharacterized protein</fullName>
    </submittedName>
</protein>
<dbReference type="InParanoid" id="A0A2G5ED73"/>
<organism evidence="2 3">
    <name type="scientific">Aquilegia coerulea</name>
    <name type="common">Rocky mountain columbine</name>
    <dbReference type="NCBI Taxonomy" id="218851"/>
    <lineage>
        <taxon>Eukaryota</taxon>
        <taxon>Viridiplantae</taxon>
        <taxon>Streptophyta</taxon>
        <taxon>Embryophyta</taxon>
        <taxon>Tracheophyta</taxon>
        <taxon>Spermatophyta</taxon>
        <taxon>Magnoliopsida</taxon>
        <taxon>Ranunculales</taxon>
        <taxon>Ranunculaceae</taxon>
        <taxon>Thalictroideae</taxon>
        <taxon>Aquilegia</taxon>
    </lineage>
</organism>
<keyword evidence="1" id="KW-0812">Transmembrane</keyword>
<accession>A0A2G5ED73</accession>
<keyword evidence="3" id="KW-1185">Reference proteome</keyword>
<dbReference type="EMBL" id="KZ305026">
    <property type="protein sequence ID" value="PIA53661.1"/>
    <property type="molecule type" value="Genomic_DNA"/>
</dbReference>
<evidence type="ECO:0000313" key="2">
    <source>
        <dbReference type="EMBL" id="PIA53661.1"/>
    </source>
</evidence>
<evidence type="ECO:0000313" key="3">
    <source>
        <dbReference type="Proteomes" id="UP000230069"/>
    </source>
</evidence>
<gene>
    <name evidence="2" type="ORF">AQUCO_00900321v1</name>
</gene>
<sequence>MFPHMNINWKFLDKPIEPYNSNPIWRGNLPESGRGVFLHMFCFSLPASIVYGLGMVEAIGDSFKHRVER</sequence>
<keyword evidence="1" id="KW-1133">Transmembrane helix</keyword>
<dbReference type="AlphaFoldDB" id="A0A2G5ED73"/>
<dbReference type="Proteomes" id="UP000230069">
    <property type="component" value="Unassembled WGS sequence"/>
</dbReference>
<reference evidence="2 3" key="1">
    <citation type="submission" date="2017-09" db="EMBL/GenBank/DDBJ databases">
        <title>WGS assembly of Aquilegia coerulea Goldsmith.</title>
        <authorList>
            <person name="Hodges S."/>
            <person name="Kramer E."/>
            <person name="Nordborg M."/>
            <person name="Tomkins J."/>
            <person name="Borevitz J."/>
            <person name="Derieg N."/>
            <person name="Yan J."/>
            <person name="Mihaltcheva S."/>
            <person name="Hayes R.D."/>
            <person name="Rokhsar D."/>
        </authorList>
    </citation>
    <scope>NUCLEOTIDE SEQUENCE [LARGE SCALE GENOMIC DNA]</scope>
    <source>
        <strain evidence="3">cv. Goldsmith</strain>
    </source>
</reference>
<keyword evidence="1" id="KW-0472">Membrane</keyword>
<proteinExistence type="predicted"/>
<evidence type="ECO:0000256" key="1">
    <source>
        <dbReference type="SAM" id="Phobius"/>
    </source>
</evidence>
<feature type="transmembrane region" description="Helical" evidence="1">
    <location>
        <begin position="36"/>
        <end position="59"/>
    </location>
</feature>
<name>A0A2G5ED73_AQUCA</name>